<evidence type="ECO:0000259" key="13">
    <source>
        <dbReference type="Pfam" id="PF00520"/>
    </source>
</evidence>
<sequence>MSLSSFFPFSFSSGCFTLNSYWNSLRSLVNRLLKFVKSVASLLLLLFLFIVICSLLGMQWLGGTFNFPTKDKPRSHVDCIAQSMITVFQVSQLEVAVRGKPRILTV</sequence>
<dbReference type="GO" id="GO:0005891">
    <property type="term" value="C:voltage-gated calcium channel complex"/>
    <property type="evidence" value="ECO:0007669"/>
    <property type="project" value="TreeGrafter"/>
</dbReference>
<organism evidence="14 15">
    <name type="scientific">Dibothriocephalus latus</name>
    <name type="common">Fish tapeworm</name>
    <name type="synonym">Diphyllobothrium latum</name>
    <dbReference type="NCBI Taxonomy" id="60516"/>
    <lineage>
        <taxon>Eukaryota</taxon>
        <taxon>Metazoa</taxon>
        <taxon>Spiralia</taxon>
        <taxon>Lophotrochozoa</taxon>
        <taxon>Platyhelminthes</taxon>
        <taxon>Cestoda</taxon>
        <taxon>Eucestoda</taxon>
        <taxon>Diphyllobothriidea</taxon>
        <taxon>Diphyllobothriidae</taxon>
        <taxon>Dibothriocephalus</taxon>
    </lineage>
</organism>
<dbReference type="Pfam" id="PF00520">
    <property type="entry name" value="Ion_trans"/>
    <property type="match status" value="1"/>
</dbReference>
<evidence type="ECO:0000256" key="5">
    <source>
        <dbReference type="ARBA" id="ARBA00022692"/>
    </source>
</evidence>
<keyword evidence="2" id="KW-0813">Transport</keyword>
<evidence type="ECO:0000313" key="15">
    <source>
        <dbReference type="Proteomes" id="UP000281553"/>
    </source>
</evidence>
<evidence type="ECO:0000256" key="3">
    <source>
        <dbReference type="ARBA" id="ARBA00022568"/>
    </source>
</evidence>
<keyword evidence="7" id="KW-0851">Voltage-gated channel</keyword>
<dbReference type="InterPro" id="IPR050599">
    <property type="entry name" value="VDCC_alpha-1_subunit"/>
</dbReference>
<keyword evidence="11" id="KW-0407">Ion channel</keyword>
<evidence type="ECO:0000256" key="1">
    <source>
        <dbReference type="ARBA" id="ARBA00004141"/>
    </source>
</evidence>
<evidence type="ECO:0000256" key="11">
    <source>
        <dbReference type="ARBA" id="ARBA00023303"/>
    </source>
</evidence>
<accession>A0A3P6U4Y8</accession>
<dbReference type="AlphaFoldDB" id="A0A3P6U4Y8"/>
<dbReference type="PANTHER" id="PTHR45628">
    <property type="entry name" value="VOLTAGE-DEPENDENT CALCIUM CHANNEL TYPE A SUBUNIT ALPHA-1"/>
    <property type="match status" value="1"/>
</dbReference>
<dbReference type="GO" id="GO:0008331">
    <property type="term" value="F:high voltage-gated calcium channel activity"/>
    <property type="evidence" value="ECO:0007669"/>
    <property type="project" value="TreeGrafter"/>
</dbReference>
<gene>
    <name evidence="14" type="ORF">DILT_LOCUS3847</name>
</gene>
<keyword evidence="9" id="KW-0406">Ion transport</keyword>
<dbReference type="PANTHER" id="PTHR45628:SF1">
    <property type="entry name" value="VOLTAGE-DEPENDENT CALCIUM CHANNEL TYPE D SUBUNIT ALPHA-1"/>
    <property type="match status" value="1"/>
</dbReference>
<evidence type="ECO:0000256" key="9">
    <source>
        <dbReference type="ARBA" id="ARBA00023065"/>
    </source>
</evidence>
<dbReference type="OrthoDB" id="6283643at2759"/>
<evidence type="ECO:0000313" key="14">
    <source>
        <dbReference type="EMBL" id="VDK86230.1"/>
    </source>
</evidence>
<reference evidence="14 15" key="1">
    <citation type="submission" date="2018-11" db="EMBL/GenBank/DDBJ databases">
        <authorList>
            <consortium name="Pathogen Informatics"/>
        </authorList>
    </citation>
    <scope>NUCLEOTIDE SEQUENCE [LARGE SCALE GENOMIC DNA]</scope>
</reference>
<feature type="transmembrane region" description="Helical" evidence="12">
    <location>
        <begin position="42"/>
        <end position="61"/>
    </location>
</feature>
<dbReference type="Gene3D" id="1.10.287.70">
    <property type="match status" value="1"/>
</dbReference>
<dbReference type="InterPro" id="IPR005821">
    <property type="entry name" value="Ion_trans_dom"/>
</dbReference>
<keyword evidence="15" id="KW-1185">Reference proteome</keyword>
<keyword evidence="8 12" id="KW-1133">Transmembrane helix</keyword>
<comment type="subcellular location">
    <subcellularLocation>
        <location evidence="1">Membrane</location>
        <topology evidence="1">Multi-pass membrane protein</topology>
    </subcellularLocation>
</comment>
<evidence type="ECO:0000256" key="12">
    <source>
        <dbReference type="SAM" id="Phobius"/>
    </source>
</evidence>
<keyword evidence="3" id="KW-0109">Calcium transport</keyword>
<dbReference type="GO" id="GO:0098703">
    <property type="term" value="P:calcium ion import across plasma membrane"/>
    <property type="evidence" value="ECO:0007669"/>
    <property type="project" value="TreeGrafter"/>
</dbReference>
<protein>
    <recommendedName>
        <fullName evidence="13">Ion transport domain-containing protein</fullName>
    </recommendedName>
</protein>
<keyword evidence="4" id="KW-0107">Calcium channel</keyword>
<keyword evidence="10 12" id="KW-0472">Membrane</keyword>
<evidence type="ECO:0000256" key="10">
    <source>
        <dbReference type="ARBA" id="ARBA00023136"/>
    </source>
</evidence>
<keyword evidence="6" id="KW-0106">Calcium</keyword>
<evidence type="ECO:0000256" key="6">
    <source>
        <dbReference type="ARBA" id="ARBA00022837"/>
    </source>
</evidence>
<name>A0A3P6U4Y8_DIBLA</name>
<proteinExistence type="predicted"/>
<feature type="domain" description="Ion transport" evidence="13">
    <location>
        <begin position="16"/>
        <end position="91"/>
    </location>
</feature>
<evidence type="ECO:0000256" key="7">
    <source>
        <dbReference type="ARBA" id="ARBA00022882"/>
    </source>
</evidence>
<dbReference type="EMBL" id="UYRU01044356">
    <property type="protein sequence ID" value="VDK86230.1"/>
    <property type="molecule type" value="Genomic_DNA"/>
</dbReference>
<evidence type="ECO:0000256" key="8">
    <source>
        <dbReference type="ARBA" id="ARBA00022989"/>
    </source>
</evidence>
<evidence type="ECO:0000256" key="4">
    <source>
        <dbReference type="ARBA" id="ARBA00022673"/>
    </source>
</evidence>
<evidence type="ECO:0000256" key="2">
    <source>
        <dbReference type="ARBA" id="ARBA00022448"/>
    </source>
</evidence>
<dbReference type="Proteomes" id="UP000281553">
    <property type="component" value="Unassembled WGS sequence"/>
</dbReference>
<keyword evidence="5 12" id="KW-0812">Transmembrane</keyword>